<keyword evidence="2" id="KW-1133">Transmembrane helix</keyword>
<organism evidence="3 4">
    <name type="scientific">Streptomyces bohaiensis</name>
    <dbReference type="NCBI Taxonomy" id="1431344"/>
    <lineage>
        <taxon>Bacteria</taxon>
        <taxon>Bacillati</taxon>
        <taxon>Actinomycetota</taxon>
        <taxon>Actinomycetes</taxon>
        <taxon>Kitasatosporales</taxon>
        <taxon>Streptomycetaceae</taxon>
        <taxon>Streptomyces</taxon>
    </lineage>
</organism>
<dbReference type="EMBL" id="JAAVJC010000222">
    <property type="protein sequence ID" value="NJQ16979.1"/>
    <property type="molecule type" value="Genomic_DNA"/>
</dbReference>
<protein>
    <recommendedName>
        <fullName evidence="5">Serine/threonine protein kinase</fullName>
    </recommendedName>
</protein>
<name>A0ABX1CCZ4_9ACTN</name>
<feature type="transmembrane region" description="Helical" evidence="2">
    <location>
        <begin position="19"/>
        <end position="39"/>
    </location>
</feature>
<evidence type="ECO:0008006" key="5">
    <source>
        <dbReference type="Google" id="ProtNLM"/>
    </source>
</evidence>
<reference evidence="3 4" key="1">
    <citation type="submission" date="2020-03" db="EMBL/GenBank/DDBJ databases">
        <title>Draft genome of Streptomyces sp. ventii, isolated from the Axial Seamount in the Pacific Ocean, and resequencing of the two type strains Streptomyces lonarensis strain NCL 716 and Streptomyces bohaiensis strain 11A07.</title>
        <authorList>
            <person name="Loughran R.M."/>
            <person name="Pfannmuller K.M."/>
            <person name="Wasson B.J."/>
            <person name="Deadmond M.C."/>
            <person name="Paddock B.E."/>
            <person name="Koyack M.J."/>
            <person name="Gallegos D.A."/>
            <person name="Mitchell E.A."/>
            <person name="Ushijima B."/>
            <person name="Saw J.H."/>
            <person name="Mcphail K.L."/>
            <person name="Videau P."/>
        </authorList>
    </citation>
    <scope>NUCLEOTIDE SEQUENCE [LARGE SCALE GENOMIC DNA]</scope>
    <source>
        <strain evidence="3 4">11A07</strain>
    </source>
</reference>
<accession>A0ABX1CCZ4</accession>
<gene>
    <name evidence="3" type="ORF">HCN52_19070</name>
</gene>
<evidence type="ECO:0000256" key="2">
    <source>
        <dbReference type="SAM" id="Phobius"/>
    </source>
</evidence>
<feature type="compositionally biased region" description="Low complexity" evidence="1">
    <location>
        <begin position="44"/>
        <end position="64"/>
    </location>
</feature>
<evidence type="ECO:0000313" key="4">
    <source>
        <dbReference type="Proteomes" id="UP000727056"/>
    </source>
</evidence>
<keyword evidence="4" id="KW-1185">Reference proteome</keyword>
<evidence type="ECO:0000313" key="3">
    <source>
        <dbReference type="EMBL" id="NJQ16979.1"/>
    </source>
</evidence>
<feature type="region of interest" description="Disordered" evidence="1">
    <location>
        <begin position="41"/>
        <end position="71"/>
    </location>
</feature>
<keyword evidence="2" id="KW-0812">Transmembrane</keyword>
<evidence type="ECO:0000256" key="1">
    <source>
        <dbReference type="SAM" id="MobiDB-lite"/>
    </source>
</evidence>
<sequence length="187" mass="19181">TTGAAAPGTDRKRRRRGPLLAVLGVVLALGAGVGGHLLLREDAGNTGDTDTAGPGPDGGEAADPADGHDGTVRERHAGVWEGETTFMGGLPAGTITITLEPGAPGDEVGVLVHTPLLPISNCVDRLTLDRVTETEIVLDAEVVPEESTAGACEEEPFQIFLGTGEEDVLLFSTDIRNGAEGPLTRKG</sequence>
<dbReference type="Proteomes" id="UP000727056">
    <property type="component" value="Unassembled WGS sequence"/>
</dbReference>
<feature type="non-terminal residue" evidence="3">
    <location>
        <position position="1"/>
    </location>
</feature>
<proteinExistence type="predicted"/>
<keyword evidence="2" id="KW-0472">Membrane</keyword>
<comment type="caution">
    <text evidence="3">The sequence shown here is derived from an EMBL/GenBank/DDBJ whole genome shotgun (WGS) entry which is preliminary data.</text>
</comment>